<evidence type="ECO:0000256" key="3">
    <source>
        <dbReference type="ARBA" id="ARBA00022448"/>
    </source>
</evidence>
<keyword evidence="8" id="KW-1071">Ligand-gated ion channel</keyword>
<keyword evidence="4 10" id="KW-0812">Transmembrane</keyword>
<dbReference type="FunFam" id="2.60.120.10:FF:000024">
    <property type="entry name" value="Cyclic nucleotide-gated ion channel 1"/>
    <property type="match status" value="1"/>
</dbReference>
<evidence type="ECO:0000313" key="12">
    <source>
        <dbReference type="EMBL" id="KAG5566695.1"/>
    </source>
</evidence>
<reference evidence="12" key="1">
    <citation type="submission" date="2020-08" db="EMBL/GenBank/DDBJ databases">
        <title>Plant Genome Project.</title>
        <authorList>
            <person name="Zhang R.-G."/>
        </authorList>
    </citation>
    <scope>NUCLEOTIDE SEQUENCE</scope>
    <source>
        <strain evidence="12">WSP0</strain>
        <tissue evidence="12">Leaf</tissue>
    </source>
</reference>
<dbReference type="GO" id="GO:0012505">
    <property type="term" value="C:endomembrane system"/>
    <property type="evidence" value="ECO:0007669"/>
    <property type="project" value="UniProtKB-SubCell"/>
</dbReference>
<dbReference type="PANTHER" id="PTHR45651:SF12">
    <property type="entry name" value="CYCLIC NUCLEOTIDE-GATED ION CHANNEL 15-RELATED"/>
    <property type="match status" value="1"/>
</dbReference>
<feature type="transmembrane region" description="Helical" evidence="10">
    <location>
        <begin position="823"/>
        <end position="845"/>
    </location>
</feature>
<feature type="domain" description="Cyclic nucleotide-binding" evidence="11">
    <location>
        <begin position="480"/>
        <end position="563"/>
    </location>
</feature>
<evidence type="ECO:0000256" key="2">
    <source>
        <dbReference type="ARBA" id="ARBA00010486"/>
    </source>
</evidence>
<dbReference type="SMART" id="SM00100">
    <property type="entry name" value="cNMP"/>
    <property type="match status" value="1"/>
</dbReference>
<dbReference type="InterPro" id="IPR018490">
    <property type="entry name" value="cNMP-bd_dom_sf"/>
</dbReference>
<dbReference type="Pfam" id="PF00520">
    <property type="entry name" value="Ion_trans"/>
    <property type="match status" value="1"/>
</dbReference>
<feature type="transmembrane region" description="Helical" evidence="10">
    <location>
        <begin position="377"/>
        <end position="397"/>
    </location>
</feature>
<comment type="subcellular location">
    <subcellularLocation>
        <location evidence="1">Endomembrane system</location>
        <topology evidence="1">Multi-pass membrane protein</topology>
    </subcellularLocation>
</comment>
<proteinExistence type="inferred from homology"/>
<dbReference type="Gene3D" id="1.10.287.70">
    <property type="match status" value="1"/>
</dbReference>
<feature type="transmembrane region" description="Helical" evidence="10">
    <location>
        <begin position="945"/>
        <end position="966"/>
    </location>
</feature>
<dbReference type="Gene3D" id="2.60.120.10">
    <property type="entry name" value="Jelly Rolls"/>
    <property type="match status" value="1"/>
</dbReference>
<evidence type="ECO:0000256" key="5">
    <source>
        <dbReference type="ARBA" id="ARBA00022989"/>
    </source>
</evidence>
<dbReference type="PROSITE" id="PS50042">
    <property type="entry name" value="CNMP_BINDING_3"/>
    <property type="match status" value="1"/>
</dbReference>
<keyword evidence="13" id="KW-1185">Reference proteome</keyword>
<dbReference type="InterPro" id="IPR000595">
    <property type="entry name" value="cNMP-bd_dom"/>
</dbReference>
<accession>A0AAV6LNC7</accession>
<evidence type="ECO:0000256" key="6">
    <source>
        <dbReference type="ARBA" id="ARBA00023065"/>
    </source>
</evidence>
<evidence type="ECO:0000256" key="10">
    <source>
        <dbReference type="SAM" id="Phobius"/>
    </source>
</evidence>
<keyword evidence="3" id="KW-0813">Transport</keyword>
<dbReference type="GO" id="GO:0005216">
    <property type="term" value="F:monoatomic ion channel activity"/>
    <property type="evidence" value="ECO:0007669"/>
    <property type="project" value="InterPro"/>
</dbReference>
<dbReference type="SUPFAM" id="SSF51206">
    <property type="entry name" value="cAMP-binding domain-like"/>
    <property type="match status" value="1"/>
</dbReference>
<dbReference type="Proteomes" id="UP000823749">
    <property type="component" value="Chromosome 1"/>
</dbReference>
<dbReference type="AlphaFoldDB" id="A0AAV6LNC7"/>
<evidence type="ECO:0000256" key="9">
    <source>
        <dbReference type="ARBA" id="ARBA00023303"/>
    </source>
</evidence>
<comment type="similarity">
    <text evidence="2">Belongs to the cyclic nucleotide-gated cation channel (TC 1.A.1.5) family.</text>
</comment>
<dbReference type="SUPFAM" id="SSF81324">
    <property type="entry name" value="Voltage-gated potassium channels"/>
    <property type="match status" value="2"/>
</dbReference>
<evidence type="ECO:0000256" key="8">
    <source>
        <dbReference type="ARBA" id="ARBA00023286"/>
    </source>
</evidence>
<evidence type="ECO:0000256" key="1">
    <source>
        <dbReference type="ARBA" id="ARBA00004127"/>
    </source>
</evidence>
<dbReference type="PANTHER" id="PTHR45651">
    <property type="entry name" value="CYCLIC NUCLEOTIDE-GATED ION CHANNEL 15-RELATED-RELATED"/>
    <property type="match status" value="1"/>
</dbReference>
<gene>
    <name evidence="12" type="ORF">RHGRI_002301</name>
</gene>
<keyword evidence="5 10" id="KW-1133">Transmembrane helix</keyword>
<evidence type="ECO:0000313" key="13">
    <source>
        <dbReference type="Proteomes" id="UP000823749"/>
    </source>
</evidence>
<feature type="transmembrane region" description="Helical" evidence="10">
    <location>
        <begin position="857"/>
        <end position="878"/>
    </location>
</feature>
<evidence type="ECO:0000256" key="4">
    <source>
        <dbReference type="ARBA" id="ARBA00022692"/>
    </source>
</evidence>
<dbReference type="GO" id="GO:0016020">
    <property type="term" value="C:membrane"/>
    <property type="evidence" value="ECO:0007669"/>
    <property type="project" value="InterPro"/>
</dbReference>
<sequence>MSLLKSLLTFGKSRFIRIQDDSELEASSSRGQDYGAAKFRSQENAEKIRGGEGCFKAEHVVFAEDYHRVQKTILDPRGPVVRHWNELFLVVAMISLFIDPLFLFLPKISPNLCIEDLKSQFKVLITFLRSLTDFFYVINMLVQFRTAYVAPSSRVIGRGELVIDPWQIAYRYLRRGFWFDLLASLPFPQVMNWMIIPYSNGSATVNLKIVLRIIPLSQYLLRFFLLYPLSSKILKDTGKMTETAWVGAAYNMLLFYIASNVSGACWYLLTIERQEACWRSVCDSIENQTCVYGFFDCSTVNDTDRANWFSITNTSTLCNPIPTNSYYEYGIYLYGLQNNAQSEVFVKKYFFCFYWALQSLTSIGNNLATTDYVGENIFVNLVAILGLVLLSALVGNMQRYLQSTSVRLEEWRQKRTEAEQWMHHRQIPAELRQSVRKYEQYKWVATRGVEEKTIISSLPKDLQRKINHHLCYNLIKQVPLLSQMDDHMLDGICERLKPVLFTEGMFLVREGDPVKEMLFIIRGRLDSYTTNGGRQGFFNSCLLGPGNFCGEELLTWALDSPTAVLPSSTRTVKAISEVEAFALISEDLKFVALQFRLRHSKQLLHKFRFYSHQWRTWAACYIQAAWRRYRMRKELVQCHSGDMDIFVPQPGAGLEVYAARLLTNMRMGGGYTKTLCACKSFDEASTLIYEWPKRIVFVHVHVHLLSCSDGVLSSSSNRLNLLRKGRRRILDVLVEFKSLKVFRFCIDDPPRVQDEIELERRGEPDEAKKGIKHEPKNAKKNLLERTGSCFETKSRSRVFPEEFERAKTSILDPRGPAAGKWNMIFFTAGLVSLFVDPLFFFLPIAQPDFCFDTGRSLQIVLTIARTVYDVFYVVHIFVQFRTAYIAPSSRVFGRGELVIDPWKIAYQYLVKGFWADVMAAVPLPQILVWAIMPNLSDSVTSHTRVVLWFTILLQYFLRVALIYPLSSQIVNSTGVMTTEKAWVGAAYNMMLYILASHNSSRISGFGQKAFRGDLLYVNRGATRVVLEKRVRSRSGMRVFILQLRNGWGPR</sequence>
<keyword evidence="7 10" id="KW-0472">Membrane</keyword>
<dbReference type="InterPro" id="IPR005821">
    <property type="entry name" value="Ion_trans_dom"/>
</dbReference>
<protein>
    <recommendedName>
        <fullName evidence="11">Cyclic nucleotide-binding domain-containing protein</fullName>
    </recommendedName>
</protein>
<dbReference type="EMBL" id="JACTNZ010000001">
    <property type="protein sequence ID" value="KAG5566695.1"/>
    <property type="molecule type" value="Genomic_DNA"/>
</dbReference>
<feature type="transmembrane region" description="Helical" evidence="10">
    <location>
        <begin position="913"/>
        <end position="933"/>
    </location>
</feature>
<name>A0AAV6LNC7_9ERIC</name>
<keyword evidence="6" id="KW-0406">Ion transport</keyword>
<evidence type="ECO:0000259" key="11">
    <source>
        <dbReference type="PROSITE" id="PS50042"/>
    </source>
</evidence>
<evidence type="ECO:0000256" key="7">
    <source>
        <dbReference type="ARBA" id="ARBA00023136"/>
    </source>
</evidence>
<organism evidence="12 13">
    <name type="scientific">Rhododendron griersonianum</name>
    <dbReference type="NCBI Taxonomy" id="479676"/>
    <lineage>
        <taxon>Eukaryota</taxon>
        <taxon>Viridiplantae</taxon>
        <taxon>Streptophyta</taxon>
        <taxon>Embryophyta</taxon>
        <taxon>Tracheophyta</taxon>
        <taxon>Spermatophyta</taxon>
        <taxon>Magnoliopsida</taxon>
        <taxon>eudicotyledons</taxon>
        <taxon>Gunneridae</taxon>
        <taxon>Pentapetalae</taxon>
        <taxon>asterids</taxon>
        <taxon>Ericales</taxon>
        <taxon>Ericaceae</taxon>
        <taxon>Ericoideae</taxon>
        <taxon>Rhodoreae</taxon>
        <taxon>Rhododendron</taxon>
    </lineage>
</organism>
<dbReference type="CDD" id="cd00038">
    <property type="entry name" value="CAP_ED"/>
    <property type="match status" value="1"/>
</dbReference>
<keyword evidence="9" id="KW-0407">Ion channel</keyword>
<comment type="caution">
    <text evidence="12">The sequence shown here is derived from an EMBL/GenBank/DDBJ whole genome shotgun (WGS) entry which is preliminary data.</text>
</comment>
<dbReference type="InterPro" id="IPR014710">
    <property type="entry name" value="RmlC-like_jellyroll"/>
</dbReference>
<dbReference type="Gene3D" id="1.10.287.630">
    <property type="entry name" value="Helix hairpin bin"/>
    <property type="match status" value="1"/>
</dbReference>